<evidence type="ECO:0000259" key="2">
    <source>
        <dbReference type="Pfam" id="PF01171"/>
    </source>
</evidence>
<accession>A0A6N2VGV6</accession>
<dbReference type="SUPFAM" id="SSF52402">
    <property type="entry name" value="Adenine nucleotide alpha hydrolases-like"/>
    <property type="match status" value="1"/>
</dbReference>
<dbReference type="RefSeq" id="WP_004221879.1">
    <property type="nucleotide sequence ID" value="NZ_CACRSY010000016.1"/>
</dbReference>
<dbReference type="PANTHER" id="PTHR43686">
    <property type="entry name" value="SULFURTRANSFERASE-RELATED"/>
    <property type="match status" value="1"/>
</dbReference>
<dbReference type="GO" id="GO:0016740">
    <property type="term" value="F:transferase activity"/>
    <property type="evidence" value="ECO:0007669"/>
    <property type="project" value="UniProtKB-KW"/>
</dbReference>
<dbReference type="PIRSF" id="PIRSF004976">
    <property type="entry name" value="ATPase_YdaO"/>
    <property type="match status" value="1"/>
</dbReference>
<dbReference type="Gene3D" id="3.40.50.620">
    <property type="entry name" value="HUPs"/>
    <property type="match status" value="1"/>
</dbReference>
<gene>
    <name evidence="3" type="primary">ttcA_1</name>
    <name evidence="3" type="ORF">BHLFYP23_01010</name>
</gene>
<dbReference type="InterPro" id="IPR035107">
    <property type="entry name" value="tRNA_thiolation_TtcA_Ctu1"/>
</dbReference>
<sequence length="238" mass="27056">MTLQKLLSLTRKAVDEFQLIEEGDKIAIGVSGGKDSLTMLYALHGLMRFYPKHFQLEAITVDLGHKDFCADKIQRLCDSLEIPFTLVKTDIAPIIFEERKEQNPCSLCAKMRKGALNNAAKDLGCNKVAYAHHKDDVVETMLLSLIYEGRFHTFSPKTYLDRMDLTVIRPLLYVNEADVIGFKNKYQLDIEKSPCPVDGYTKRQYAKELLKTLTKENPGAKERMFTAIRNSSISGWSK</sequence>
<evidence type="ECO:0000313" key="3">
    <source>
        <dbReference type="EMBL" id="VYT28172.1"/>
    </source>
</evidence>
<dbReference type="PANTHER" id="PTHR43686:SF1">
    <property type="entry name" value="AMINOTRAN_5 DOMAIN-CONTAINING PROTEIN"/>
    <property type="match status" value="1"/>
</dbReference>
<proteinExistence type="predicted"/>
<evidence type="ECO:0000256" key="1">
    <source>
        <dbReference type="ARBA" id="ARBA00022679"/>
    </source>
</evidence>
<name>A0A6N2VGV6_BLAHA</name>
<dbReference type="EMBL" id="CACRSY010000016">
    <property type="protein sequence ID" value="VYT28172.1"/>
    <property type="molecule type" value="Genomic_DNA"/>
</dbReference>
<dbReference type="GO" id="GO:0008033">
    <property type="term" value="P:tRNA processing"/>
    <property type="evidence" value="ECO:0007669"/>
    <property type="project" value="InterPro"/>
</dbReference>
<organism evidence="3">
    <name type="scientific">Blautia hansenii</name>
    <name type="common">Ruminococcus hansenii</name>
    <dbReference type="NCBI Taxonomy" id="1322"/>
    <lineage>
        <taxon>Bacteria</taxon>
        <taxon>Bacillati</taxon>
        <taxon>Bacillota</taxon>
        <taxon>Clostridia</taxon>
        <taxon>Lachnospirales</taxon>
        <taxon>Lachnospiraceae</taxon>
        <taxon>Blautia</taxon>
    </lineage>
</organism>
<keyword evidence="1" id="KW-0808">Transferase</keyword>
<protein>
    <submittedName>
        <fullName evidence="3">tRNA 2-thiocytidine biosynthesis protein TtcA</fullName>
    </submittedName>
</protein>
<reference evidence="3" key="1">
    <citation type="submission" date="2019-11" db="EMBL/GenBank/DDBJ databases">
        <authorList>
            <person name="Feng L."/>
        </authorList>
    </citation>
    <scope>NUCLEOTIDE SEQUENCE</scope>
    <source>
        <strain evidence="3">BhanseniiLFYP23</strain>
    </source>
</reference>
<feature type="domain" description="tRNA(Ile)-lysidine/2-thiocytidine synthase N-terminal" evidence="2">
    <location>
        <begin position="25"/>
        <end position="189"/>
    </location>
</feature>
<dbReference type="CDD" id="cd24138">
    <property type="entry name" value="TtcA-like"/>
    <property type="match status" value="1"/>
</dbReference>
<dbReference type="InterPro" id="IPR014729">
    <property type="entry name" value="Rossmann-like_a/b/a_fold"/>
</dbReference>
<dbReference type="Pfam" id="PF01171">
    <property type="entry name" value="ATP_bind_3"/>
    <property type="match status" value="1"/>
</dbReference>
<dbReference type="InterPro" id="IPR011063">
    <property type="entry name" value="TilS/TtcA_N"/>
</dbReference>
<dbReference type="AlphaFoldDB" id="A0A6N2VGV6"/>